<keyword evidence="12 13" id="KW-0407">Ion channel</keyword>
<keyword evidence="9 14" id="KW-0472">Membrane</keyword>
<dbReference type="STRING" id="29170.A0A368FK27"/>
<dbReference type="GO" id="GO:0005272">
    <property type="term" value="F:sodium channel activity"/>
    <property type="evidence" value="ECO:0007669"/>
    <property type="project" value="UniProtKB-KW"/>
</dbReference>
<keyword evidence="16" id="KW-1185">Reference proteome</keyword>
<keyword evidence="8 13" id="KW-0406">Ion transport</keyword>
<dbReference type="Proteomes" id="UP000252519">
    <property type="component" value="Unassembled WGS sequence"/>
</dbReference>
<keyword evidence="10" id="KW-0325">Glycoprotein</keyword>
<evidence type="ECO:0000256" key="1">
    <source>
        <dbReference type="ARBA" id="ARBA00004141"/>
    </source>
</evidence>
<evidence type="ECO:0000256" key="2">
    <source>
        <dbReference type="ARBA" id="ARBA00007193"/>
    </source>
</evidence>
<comment type="similarity">
    <text evidence="2 13">Belongs to the amiloride-sensitive sodium channel (TC 1.A.6) family.</text>
</comment>
<keyword evidence="7" id="KW-0915">Sodium</keyword>
<sequence>MPLQSVIAQIGGQFSLWAGGSLISICQIVIYLSRYLLSRCERVYRHKKGRTARRYCKEGDDYGNSRKRSLSPMPL</sequence>
<comment type="caution">
    <text evidence="15">The sequence shown here is derived from an EMBL/GenBank/DDBJ whole genome shotgun (WGS) entry which is preliminary data.</text>
</comment>
<evidence type="ECO:0000313" key="15">
    <source>
        <dbReference type="EMBL" id="RCN30517.1"/>
    </source>
</evidence>
<dbReference type="Pfam" id="PF00858">
    <property type="entry name" value="ASC"/>
    <property type="match status" value="1"/>
</dbReference>
<organism evidence="15 16">
    <name type="scientific">Ancylostoma caninum</name>
    <name type="common">Dog hookworm</name>
    <dbReference type="NCBI Taxonomy" id="29170"/>
    <lineage>
        <taxon>Eukaryota</taxon>
        <taxon>Metazoa</taxon>
        <taxon>Ecdysozoa</taxon>
        <taxon>Nematoda</taxon>
        <taxon>Chromadorea</taxon>
        <taxon>Rhabditida</taxon>
        <taxon>Rhabditina</taxon>
        <taxon>Rhabditomorpha</taxon>
        <taxon>Strongyloidea</taxon>
        <taxon>Ancylostomatidae</taxon>
        <taxon>Ancylostomatinae</taxon>
        <taxon>Ancylostoma</taxon>
    </lineage>
</organism>
<keyword evidence="11 13" id="KW-0739">Sodium transport</keyword>
<evidence type="ECO:0000256" key="5">
    <source>
        <dbReference type="ARBA" id="ARBA00022692"/>
    </source>
</evidence>
<evidence type="ECO:0000256" key="14">
    <source>
        <dbReference type="SAM" id="Phobius"/>
    </source>
</evidence>
<proteinExistence type="inferred from homology"/>
<dbReference type="OrthoDB" id="10455806at2759"/>
<keyword evidence="5 13" id="KW-0812">Transmembrane</keyword>
<reference evidence="15 16" key="1">
    <citation type="submission" date="2014-10" db="EMBL/GenBank/DDBJ databases">
        <title>Draft genome of the hookworm Ancylostoma caninum.</title>
        <authorList>
            <person name="Mitreva M."/>
        </authorList>
    </citation>
    <scope>NUCLEOTIDE SEQUENCE [LARGE SCALE GENOMIC DNA]</scope>
    <source>
        <strain evidence="15 16">Baltimore</strain>
    </source>
</reference>
<feature type="transmembrane region" description="Helical" evidence="14">
    <location>
        <begin position="14"/>
        <end position="37"/>
    </location>
</feature>
<protein>
    <submittedName>
        <fullName evidence="15">Uncharacterized protein</fullName>
    </submittedName>
</protein>
<evidence type="ECO:0000256" key="6">
    <source>
        <dbReference type="ARBA" id="ARBA00022989"/>
    </source>
</evidence>
<dbReference type="Gene3D" id="1.10.287.770">
    <property type="entry name" value="YojJ-like"/>
    <property type="match status" value="1"/>
</dbReference>
<keyword evidence="4 13" id="KW-0894">Sodium channel</keyword>
<evidence type="ECO:0000256" key="9">
    <source>
        <dbReference type="ARBA" id="ARBA00023136"/>
    </source>
</evidence>
<evidence type="ECO:0000256" key="12">
    <source>
        <dbReference type="ARBA" id="ARBA00023303"/>
    </source>
</evidence>
<dbReference type="GO" id="GO:0016020">
    <property type="term" value="C:membrane"/>
    <property type="evidence" value="ECO:0007669"/>
    <property type="project" value="UniProtKB-SubCell"/>
</dbReference>
<dbReference type="AlphaFoldDB" id="A0A368FK27"/>
<keyword evidence="6 14" id="KW-1133">Transmembrane helix</keyword>
<evidence type="ECO:0000256" key="11">
    <source>
        <dbReference type="ARBA" id="ARBA00023201"/>
    </source>
</evidence>
<evidence type="ECO:0000256" key="13">
    <source>
        <dbReference type="RuleBase" id="RU000679"/>
    </source>
</evidence>
<name>A0A368FK27_ANCCA</name>
<evidence type="ECO:0000256" key="10">
    <source>
        <dbReference type="ARBA" id="ARBA00023180"/>
    </source>
</evidence>
<keyword evidence="3 13" id="KW-0813">Transport</keyword>
<evidence type="ECO:0000313" key="16">
    <source>
        <dbReference type="Proteomes" id="UP000252519"/>
    </source>
</evidence>
<dbReference type="EMBL" id="JOJR01001537">
    <property type="protein sequence ID" value="RCN30517.1"/>
    <property type="molecule type" value="Genomic_DNA"/>
</dbReference>
<evidence type="ECO:0000256" key="8">
    <source>
        <dbReference type="ARBA" id="ARBA00023065"/>
    </source>
</evidence>
<gene>
    <name evidence="15" type="ORF">ANCCAN_23711</name>
</gene>
<accession>A0A368FK27</accession>
<evidence type="ECO:0000256" key="3">
    <source>
        <dbReference type="ARBA" id="ARBA00022448"/>
    </source>
</evidence>
<evidence type="ECO:0000256" key="4">
    <source>
        <dbReference type="ARBA" id="ARBA00022461"/>
    </source>
</evidence>
<dbReference type="InterPro" id="IPR001873">
    <property type="entry name" value="ENaC"/>
</dbReference>
<evidence type="ECO:0000256" key="7">
    <source>
        <dbReference type="ARBA" id="ARBA00023053"/>
    </source>
</evidence>
<comment type="subcellular location">
    <subcellularLocation>
        <location evidence="1">Membrane</location>
        <topology evidence="1">Multi-pass membrane protein</topology>
    </subcellularLocation>
</comment>